<evidence type="ECO:0000256" key="1">
    <source>
        <dbReference type="ARBA" id="ARBA00022679"/>
    </source>
</evidence>
<gene>
    <name evidence="4" type="ORF">A2961_00810</name>
</gene>
<name>A0A1F8BMA5_9BACT</name>
<evidence type="ECO:0000313" key="5">
    <source>
        <dbReference type="Proteomes" id="UP000177082"/>
    </source>
</evidence>
<dbReference type="SUPFAM" id="SSF69593">
    <property type="entry name" value="Glycerol-3-phosphate (1)-acyltransferase"/>
    <property type="match status" value="1"/>
</dbReference>
<accession>A0A1F8BMA5</accession>
<evidence type="ECO:0000313" key="4">
    <source>
        <dbReference type="EMBL" id="OGM65221.1"/>
    </source>
</evidence>
<feature type="domain" description="Phospholipid/glycerol acyltransferase" evidence="3">
    <location>
        <begin position="49"/>
        <end position="167"/>
    </location>
</feature>
<evidence type="ECO:0000259" key="3">
    <source>
        <dbReference type="SMART" id="SM00563"/>
    </source>
</evidence>
<dbReference type="CDD" id="cd07989">
    <property type="entry name" value="LPLAT_AGPAT-like"/>
    <property type="match status" value="1"/>
</dbReference>
<dbReference type="Proteomes" id="UP000177082">
    <property type="component" value="Unassembled WGS sequence"/>
</dbReference>
<dbReference type="SMART" id="SM00563">
    <property type="entry name" value="PlsC"/>
    <property type="match status" value="1"/>
</dbReference>
<protein>
    <recommendedName>
        <fullName evidence="3">Phospholipid/glycerol acyltransferase domain-containing protein</fullName>
    </recommendedName>
</protein>
<evidence type="ECO:0000256" key="2">
    <source>
        <dbReference type="ARBA" id="ARBA00023315"/>
    </source>
</evidence>
<keyword evidence="1" id="KW-0808">Transferase</keyword>
<dbReference type="Pfam" id="PF01553">
    <property type="entry name" value="Acyltransferase"/>
    <property type="match status" value="1"/>
</dbReference>
<dbReference type="GO" id="GO:0006654">
    <property type="term" value="P:phosphatidic acid biosynthetic process"/>
    <property type="evidence" value="ECO:0007669"/>
    <property type="project" value="TreeGrafter"/>
</dbReference>
<dbReference type="EMBL" id="MGHF01000002">
    <property type="protein sequence ID" value="OGM65221.1"/>
    <property type="molecule type" value="Genomic_DNA"/>
</dbReference>
<dbReference type="GO" id="GO:0003841">
    <property type="term" value="F:1-acylglycerol-3-phosphate O-acyltransferase activity"/>
    <property type="evidence" value="ECO:0007669"/>
    <property type="project" value="TreeGrafter"/>
</dbReference>
<dbReference type="PANTHER" id="PTHR10434:SF11">
    <property type="entry name" value="1-ACYL-SN-GLYCEROL-3-PHOSPHATE ACYLTRANSFERASE"/>
    <property type="match status" value="1"/>
</dbReference>
<sequence length="225" mass="25672">MTAEYKVGRSGNGPIIESARNFLAIPLGIYRYEITGQEHLAGIRNHPSVVAFFPHTSHLDPISIRKSTPYDLRKFEVFPAAADRWYSNSVNAVFSSLMLITIPLDRVEAKESVIRCRQVLDHGFTLVFSPEGTRTRKPLEERDLRRGPADLALRGGYPIIPVRLRGFENIMPKGYLPRLFDGTQRYRVSLSFGKPICVPQIEDVVQRKQESLALTEYLKQHFLEM</sequence>
<dbReference type="InterPro" id="IPR002123">
    <property type="entry name" value="Plipid/glycerol_acylTrfase"/>
</dbReference>
<dbReference type="STRING" id="1802519.A2961_00810"/>
<organism evidence="4 5">
    <name type="scientific">Candidatus Woesebacteria bacterium RIFCSPLOWO2_01_FULL_39_21</name>
    <dbReference type="NCBI Taxonomy" id="1802519"/>
    <lineage>
        <taxon>Bacteria</taxon>
        <taxon>Candidatus Woeseibacteriota</taxon>
    </lineage>
</organism>
<reference evidence="4 5" key="1">
    <citation type="journal article" date="2016" name="Nat. Commun.">
        <title>Thousands of microbial genomes shed light on interconnected biogeochemical processes in an aquifer system.</title>
        <authorList>
            <person name="Anantharaman K."/>
            <person name="Brown C.T."/>
            <person name="Hug L.A."/>
            <person name="Sharon I."/>
            <person name="Castelle C.J."/>
            <person name="Probst A.J."/>
            <person name="Thomas B.C."/>
            <person name="Singh A."/>
            <person name="Wilkins M.J."/>
            <person name="Karaoz U."/>
            <person name="Brodie E.L."/>
            <person name="Williams K.H."/>
            <person name="Hubbard S.S."/>
            <person name="Banfield J.F."/>
        </authorList>
    </citation>
    <scope>NUCLEOTIDE SEQUENCE [LARGE SCALE GENOMIC DNA]</scope>
</reference>
<comment type="caution">
    <text evidence="4">The sequence shown here is derived from an EMBL/GenBank/DDBJ whole genome shotgun (WGS) entry which is preliminary data.</text>
</comment>
<keyword evidence="2" id="KW-0012">Acyltransferase</keyword>
<dbReference type="PANTHER" id="PTHR10434">
    <property type="entry name" value="1-ACYL-SN-GLYCEROL-3-PHOSPHATE ACYLTRANSFERASE"/>
    <property type="match status" value="1"/>
</dbReference>
<dbReference type="AlphaFoldDB" id="A0A1F8BMA5"/>
<proteinExistence type="predicted"/>